<dbReference type="PANTHER" id="PTHR33978:SF18">
    <property type="entry name" value="OS01G0656300 PROTEIN"/>
    <property type="match status" value="1"/>
</dbReference>
<sequence>MITRTPTCEEKQEEEEKLGGGIFPIWDCGSPLYDSYELVSFTHLIERHMMALPYSLCGSKQIIINTHLYDVEDHRVWKIRTRKKENVRKMKTGFSGICGRIGFWKK</sequence>
<evidence type="ECO:0000313" key="1">
    <source>
        <dbReference type="EMBL" id="KAF7826152.1"/>
    </source>
</evidence>
<reference evidence="1" key="1">
    <citation type="submission" date="2020-09" db="EMBL/GenBank/DDBJ databases">
        <title>Genome-Enabled Discovery of Anthraquinone Biosynthesis in Senna tora.</title>
        <authorList>
            <person name="Kang S.-H."/>
            <person name="Pandey R.P."/>
            <person name="Lee C.-M."/>
            <person name="Sim J.-S."/>
            <person name="Jeong J.-T."/>
            <person name="Choi B.-S."/>
            <person name="Jung M."/>
            <person name="Ginzburg D."/>
            <person name="Zhao K."/>
            <person name="Won S.Y."/>
            <person name="Oh T.-J."/>
            <person name="Yu Y."/>
            <person name="Kim N.-H."/>
            <person name="Lee O.R."/>
            <person name="Lee T.-H."/>
            <person name="Bashyal P."/>
            <person name="Kim T.-S."/>
            <person name="Lee W.-H."/>
            <person name="Kawkins C."/>
            <person name="Kim C.-K."/>
            <person name="Kim J.S."/>
            <person name="Ahn B.O."/>
            <person name="Rhee S.Y."/>
            <person name="Sohng J.K."/>
        </authorList>
    </citation>
    <scope>NUCLEOTIDE SEQUENCE</scope>
    <source>
        <tissue evidence="1">Leaf</tissue>
    </source>
</reference>
<proteinExistence type="predicted"/>
<dbReference type="Proteomes" id="UP000634136">
    <property type="component" value="Unassembled WGS sequence"/>
</dbReference>
<protein>
    <submittedName>
        <fullName evidence="1">Uncharacterized protein</fullName>
    </submittedName>
</protein>
<gene>
    <name evidence="1" type="ORF">G2W53_017316</name>
</gene>
<accession>A0A834TRM8</accession>
<name>A0A834TRM8_9FABA</name>
<organism evidence="1 2">
    <name type="scientific">Senna tora</name>
    <dbReference type="NCBI Taxonomy" id="362788"/>
    <lineage>
        <taxon>Eukaryota</taxon>
        <taxon>Viridiplantae</taxon>
        <taxon>Streptophyta</taxon>
        <taxon>Embryophyta</taxon>
        <taxon>Tracheophyta</taxon>
        <taxon>Spermatophyta</taxon>
        <taxon>Magnoliopsida</taxon>
        <taxon>eudicotyledons</taxon>
        <taxon>Gunneridae</taxon>
        <taxon>Pentapetalae</taxon>
        <taxon>rosids</taxon>
        <taxon>fabids</taxon>
        <taxon>Fabales</taxon>
        <taxon>Fabaceae</taxon>
        <taxon>Caesalpinioideae</taxon>
        <taxon>Cassia clade</taxon>
        <taxon>Senna</taxon>
    </lineage>
</organism>
<evidence type="ECO:0000313" key="2">
    <source>
        <dbReference type="Proteomes" id="UP000634136"/>
    </source>
</evidence>
<comment type="caution">
    <text evidence="1">The sequence shown here is derived from an EMBL/GenBank/DDBJ whole genome shotgun (WGS) entry which is preliminary data.</text>
</comment>
<keyword evidence="2" id="KW-1185">Reference proteome</keyword>
<dbReference type="EMBL" id="JAAIUW010000006">
    <property type="protein sequence ID" value="KAF7826152.1"/>
    <property type="molecule type" value="Genomic_DNA"/>
</dbReference>
<dbReference type="AlphaFoldDB" id="A0A834TRM8"/>
<dbReference type="OrthoDB" id="690771at2759"/>
<dbReference type="PANTHER" id="PTHR33978">
    <property type="entry name" value="SERINE/THREONINE-KINASE"/>
    <property type="match status" value="1"/>
</dbReference>